<accession>A0A0S6VTW9</accession>
<dbReference type="InterPro" id="IPR048395">
    <property type="entry name" value="Glyco_hydro_31_C"/>
</dbReference>
<evidence type="ECO:0000259" key="6">
    <source>
        <dbReference type="Pfam" id="PF13802"/>
    </source>
</evidence>
<dbReference type="GO" id="GO:0004553">
    <property type="term" value="F:hydrolase activity, hydrolyzing O-glycosyl compounds"/>
    <property type="evidence" value="ECO:0007669"/>
    <property type="project" value="InterPro"/>
</dbReference>
<reference evidence="9" key="1">
    <citation type="journal article" date="2015" name="PeerJ">
        <title>First genomic representation of candidate bacterial phylum KSB3 points to enhanced environmental sensing as a trigger of wastewater bulking.</title>
        <authorList>
            <person name="Sekiguchi Y."/>
            <person name="Ohashi A."/>
            <person name="Parks D.H."/>
            <person name="Yamauchi T."/>
            <person name="Tyson G.W."/>
            <person name="Hugenholtz P."/>
        </authorList>
    </citation>
    <scope>NUCLEOTIDE SEQUENCE [LARGE SCALE GENOMIC DNA]</scope>
</reference>
<keyword evidence="2 4" id="KW-0378">Hydrolase</keyword>
<keyword evidence="3 4" id="KW-0326">Glycosidase</keyword>
<dbReference type="Gene3D" id="3.20.20.80">
    <property type="entry name" value="Glycosidases"/>
    <property type="match status" value="1"/>
</dbReference>
<dbReference type="InterPro" id="IPR030458">
    <property type="entry name" value="Glyco_hydro_31_AS"/>
</dbReference>
<protein>
    <submittedName>
        <fullName evidence="9">Alpha-glucosidase</fullName>
    </submittedName>
</protein>
<gene>
    <name evidence="9" type="ORF">U14_02242</name>
</gene>
<dbReference type="InterPro" id="IPR011013">
    <property type="entry name" value="Gal_mutarotase_sf_dom"/>
</dbReference>
<dbReference type="Gene3D" id="2.60.40.4040">
    <property type="match status" value="1"/>
</dbReference>
<dbReference type="GO" id="GO:0005975">
    <property type="term" value="P:carbohydrate metabolic process"/>
    <property type="evidence" value="ECO:0007669"/>
    <property type="project" value="InterPro"/>
</dbReference>
<evidence type="ECO:0000256" key="4">
    <source>
        <dbReference type="RuleBase" id="RU361185"/>
    </source>
</evidence>
<feature type="domain" description="Glycoside hydrolase family 31 N-terminal" evidence="6">
    <location>
        <begin position="47"/>
        <end position="124"/>
    </location>
</feature>
<dbReference type="Gene3D" id="2.60.40.1760">
    <property type="entry name" value="glycosyl hydrolase (family 31)"/>
    <property type="match status" value="1"/>
</dbReference>
<dbReference type="Pfam" id="PF17137">
    <property type="entry name" value="DUF5110"/>
    <property type="match status" value="1"/>
</dbReference>
<dbReference type="PANTHER" id="PTHR22762:SF120">
    <property type="entry name" value="HETEROGLYCAN GLUCOSIDASE 1"/>
    <property type="match status" value="1"/>
</dbReference>
<dbReference type="EMBL" id="DF820456">
    <property type="protein sequence ID" value="GAK51000.1"/>
    <property type="molecule type" value="Genomic_DNA"/>
</dbReference>
<dbReference type="Proteomes" id="UP000030700">
    <property type="component" value="Unassembled WGS sequence"/>
</dbReference>
<dbReference type="InterPro" id="IPR017853">
    <property type="entry name" value="GH"/>
</dbReference>
<organism evidence="9">
    <name type="scientific">Candidatus Moduliflexus flocculans</name>
    <dbReference type="NCBI Taxonomy" id="1499966"/>
    <lineage>
        <taxon>Bacteria</taxon>
        <taxon>Candidatus Moduliflexota</taxon>
        <taxon>Candidatus Moduliflexia</taxon>
        <taxon>Candidatus Moduliflexales</taxon>
        <taxon>Candidatus Moduliflexaceae</taxon>
    </lineage>
</organism>
<dbReference type="SUPFAM" id="SSF51011">
    <property type="entry name" value="Glycosyl hydrolase domain"/>
    <property type="match status" value="1"/>
</dbReference>
<dbReference type="Pfam" id="PF01055">
    <property type="entry name" value="Glyco_hydro_31_2nd"/>
    <property type="match status" value="1"/>
</dbReference>
<dbReference type="GO" id="GO:0030246">
    <property type="term" value="F:carbohydrate binding"/>
    <property type="evidence" value="ECO:0007669"/>
    <property type="project" value="InterPro"/>
</dbReference>
<dbReference type="AlphaFoldDB" id="A0A0S6VTW9"/>
<sequence length="723" mass="83768">MMQHRALLHTICYRSGAPFQTNAVLPEITVDIRPAAALPYFTITQTDGKTALRYELARHDRVYGLGEQLGGLNKRGKMYRTYNTDISPHQPHIETLYGSHPFLFITGERGFGFFLDYPSEMMFDISHTHKDILEITIPSQDFDLYLFDVSEPKQIVREYLTLTGSPYIPPKWAFGYQQCRYSYPDAETVQAIATKFRELDIPCDAIGMDIDYMVNYKVFTLDDDKFPKFAEFVAQMKTNGFRLVPILDAGVKVEPGYAIYDEGKANDYFCKDEQGEDFVAAVWPGLCHFPDFLREEVRAWWGKQYRFFTDQGIEGFWNDMNEPAIFYVPEKMKQAREKIYAILSKDDIGRELTEVGDTMELFNRREYFKAFSQRADDGRVVNHDAVHNLYAFDMTRGTAEQLKLAMPGTRYFLLSRGSYAGLHRFSGIWTGDNSSWWEHLEVNIHMLISLNFAGFFYTGADTGGFGAEVSPELMIRWMQLGMFSPLFRNHTWYGSRQQEPWSFDPETTAILRDVLRLRYAMIPYAYSEYMRAVRELRPFIAPLFFEFSGERSQQVEDQFLYGESLMIAPVYTPNARGRFVHLPESRWLRWNASRCEDRAMTVMQPDDYYVSADIHEVPMFLRENRLCVLAEPMSHVHEQPIRKLTVLGFVTNAAEFVYYEDDGASYGYRDGQCAELTIRARKTAAGIEVSCEKCEHGYALQISELACEFYDEHGKQFRSSVTL</sequence>
<dbReference type="CDD" id="cd14752">
    <property type="entry name" value="GH31_N"/>
    <property type="match status" value="1"/>
</dbReference>
<evidence type="ECO:0000256" key="3">
    <source>
        <dbReference type="ARBA" id="ARBA00023295"/>
    </source>
</evidence>
<dbReference type="Pfam" id="PF21365">
    <property type="entry name" value="Glyco_hydro_31_3rd"/>
    <property type="match status" value="1"/>
</dbReference>
<evidence type="ECO:0000256" key="2">
    <source>
        <dbReference type="ARBA" id="ARBA00022801"/>
    </source>
</evidence>
<comment type="similarity">
    <text evidence="1 4">Belongs to the glycosyl hydrolase 31 family.</text>
</comment>
<evidence type="ECO:0000259" key="8">
    <source>
        <dbReference type="Pfam" id="PF21365"/>
    </source>
</evidence>
<dbReference type="HOGENOM" id="CLU_000631_7_2_0"/>
<evidence type="ECO:0000256" key="1">
    <source>
        <dbReference type="ARBA" id="ARBA00007806"/>
    </source>
</evidence>
<evidence type="ECO:0000259" key="5">
    <source>
        <dbReference type="Pfam" id="PF01055"/>
    </source>
</evidence>
<evidence type="ECO:0000313" key="9">
    <source>
        <dbReference type="EMBL" id="GAK51000.1"/>
    </source>
</evidence>
<dbReference type="PANTHER" id="PTHR22762">
    <property type="entry name" value="ALPHA-GLUCOSIDASE"/>
    <property type="match status" value="1"/>
</dbReference>
<dbReference type="STRING" id="1499966.U14_02242"/>
<feature type="domain" description="DUF5110" evidence="7">
    <location>
        <begin position="644"/>
        <end position="700"/>
    </location>
</feature>
<dbReference type="CDD" id="cd06604">
    <property type="entry name" value="GH31_glucosidase_II_MalA"/>
    <property type="match status" value="1"/>
</dbReference>
<dbReference type="InterPro" id="IPR025887">
    <property type="entry name" value="Glyco_hydro_31_N_dom"/>
</dbReference>
<name>A0A0S6VTW9_9BACT</name>
<dbReference type="PROSITE" id="PS00129">
    <property type="entry name" value="GLYCOSYL_HYDROL_F31_1"/>
    <property type="match status" value="1"/>
</dbReference>
<evidence type="ECO:0000313" key="10">
    <source>
        <dbReference type="Proteomes" id="UP000030700"/>
    </source>
</evidence>
<keyword evidence="10" id="KW-1185">Reference proteome</keyword>
<feature type="domain" description="Glycoside hydrolase family 31 TIM barrel" evidence="5">
    <location>
        <begin position="166"/>
        <end position="527"/>
    </location>
</feature>
<proteinExistence type="inferred from homology"/>
<feature type="domain" description="Glycosyl hydrolase family 31 C-terminal" evidence="8">
    <location>
        <begin position="538"/>
        <end position="624"/>
    </location>
</feature>
<dbReference type="InterPro" id="IPR000322">
    <property type="entry name" value="Glyco_hydro_31_TIM"/>
</dbReference>
<dbReference type="SUPFAM" id="SSF74650">
    <property type="entry name" value="Galactose mutarotase-like"/>
    <property type="match status" value="1"/>
</dbReference>
<evidence type="ECO:0000259" key="7">
    <source>
        <dbReference type="Pfam" id="PF17137"/>
    </source>
</evidence>
<dbReference type="InterPro" id="IPR033403">
    <property type="entry name" value="DUF5110"/>
</dbReference>
<dbReference type="Pfam" id="PF13802">
    <property type="entry name" value="Gal_mutarotas_2"/>
    <property type="match status" value="1"/>
</dbReference>
<dbReference type="SUPFAM" id="SSF51445">
    <property type="entry name" value="(Trans)glycosidases"/>
    <property type="match status" value="1"/>
</dbReference>